<organism evidence="1 2">
    <name type="scientific">Taxus chinensis</name>
    <name type="common">Chinese yew</name>
    <name type="synonym">Taxus wallichiana var. chinensis</name>
    <dbReference type="NCBI Taxonomy" id="29808"/>
    <lineage>
        <taxon>Eukaryota</taxon>
        <taxon>Viridiplantae</taxon>
        <taxon>Streptophyta</taxon>
        <taxon>Embryophyta</taxon>
        <taxon>Tracheophyta</taxon>
        <taxon>Spermatophyta</taxon>
        <taxon>Pinopsida</taxon>
        <taxon>Pinidae</taxon>
        <taxon>Conifers II</taxon>
        <taxon>Cupressales</taxon>
        <taxon>Taxaceae</taxon>
        <taxon>Taxus</taxon>
    </lineage>
</organism>
<gene>
    <name evidence="1" type="ORF">KI387_032169</name>
</gene>
<proteinExistence type="predicted"/>
<accession>A0AA38C1C7</accession>
<name>A0AA38C1C7_TAXCH</name>
<protein>
    <submittedName>
        <fullName evidence="1">Uncharacterized protein</fullName>
    </submittedName>
</protein>
<evidence type="ECO:0000313" key="2">
    <source>
        <dbReference type="Proteomes" id="UP000824469"/>
    </source>
</evidence>
<evidence type="ECO:0000313" key="1">
    <source>
        <dbReference type="EMBL" id="KAH9288052.1"/>
    </source>
</evidence>
<dbReference type="Proteomes" id="UP000824469">
    <property type="component" value="Unassembled WGS sequence"/>
</dbReference>
<comment type="caution">
    <text evidence="1">The sequence shown here is derived from an EMBL/GenBank/DDBJ whole genome shotgun (WGS) entry which is preliminary data.</text>
</comment>
<dbReference type="AlphaFoldDB" id="A0AA38C1C7"/>
<keyword evidence="2" id="KW-1185">Reference proteome</keyword>
<feature type="non-terminal residue" evidence="1">
    <location>
        <position position="1"/>
    </location>
</feature>
<dbReference type="EMBL" id="JAHRHJ020003813">
    <property type="protein sequence ID" value="KAH9288052.1"/>
    <property type="molecule type" value="Genomic_DNA"/>
</dbReference>
<sequence>MPLTDYMELEKTKKGKESGEEQERDHLEDMWKEAELAFRKSRLYSDNKMKDSKLEAFCGFEMDIYNKYCNGQHVFVIDEEIG</sequence>
<reference evidence="1 2" key="1">
    <citation type="journal article" date="2021" name="Nat. Plants">
        <title>The Taxus genome provides insights into paclitaxel biosynthesis.</title>
        <authorList>
            <person name="Xiong X."/>
            <person name="Gou J."/>
            <person name="Liao Q."/>
            <person name="Li Y."/>
            <person name="Zhou Q."/>
            <person name="Bi G."/>
            <person name="Li C."/>
            <person name="Du R."/>
            <person name="Wang X."/>
            <person name="Sun T."/>
            <person name="Guo L."/>
            <person name="Liang H."/>
            <person name="Lu P."/>
            <person name="Wu Y."/>
            <person name="Zhang Z."/>
            <person name="Ro D.K."/>
            <person name="Shang Y."/>
            <person name="Huang S."/>
            <person name="Yan J."/>
        </authorList>
    </citation>
    <scope>NUCLEOTIDE SEQUENCE [LARGE SCALE GENOMIC DNA]</scope>
    <source>
        <strain evidence="1">Ta-2019</strain>
    </source>
</reference>